<dbReference type="Proteomes" id="UP000580250">
    <property type="component" value="Unassembled WGS sequence"/>
</dbReference>
<protein>
    <submittedName>
        <fullName evidence="1">Uncharacterized protein</fullName>
    </submittedName>
</protein>
<accession>A0A6V7VDP0</accession>
<organism evidence="1 2">
    <name type="scientific">Meloidogyne enterolobii</name>
    <name type="common">Root-knot nematode worm</name>
    <name type="synonym">Meloidogyne mayaguensis</name>
    <dbReference type="NCBI Taxonomy" id="390850"/>
    <lineage>
        <taxon>Eukaryota</taxon>
        <taxon>Metazoa</taxon>
        <taxon>Ecdysozoa</taxon>
        <taxon>Nematoda</taxon>
        <taxon>Chromadorea</taxon>
        <taxon>Rhabditida</taxon>
        <taxon>Tylenchina</taxon>
        <taxon>Tylenchomorpha</taxon>
        <taxon>Tylenchoidea</taxon>
        <taxon>Meloidogynidae</taxon>
        <taxon>Meloidogyninae</taxon>
        <taxon>Meloidogyne</taxon>
    </lineage>
</organism>
<dbReference type="EMBL" id="CAJEWN010000211">
    <property type="protein sequence ID" value="CAD2173050.1"/>
    <property type="molecule type" value="Genomic_DNA"/>
</dbReference>
<evidence type="ECO:0000313" key="2">
    <source>
        <dbReference type="Proteomes" id="UP000580250"/>
    </source>
</evidence>
<name>A0A6V7VDP0_MELEN</name>
<sequence>MIHSFFIFIPVIFKGKKWPLSIPPSILLSQTFAKPYSYNSASCPSIRTFSQ</sequence>
<evidence type="ECO:0000313" key="1">
    <source>
        <dbReference type="EMBL" id="CAD2173050.1"/>
    </source>
</evidence>
<comment type="caution">
    <text evidence="1">The sequence shown here is derived from an EMBL/GenBank/DDBJ whole genome shotgun (WGS) entry which is preliminary data.</text>
</comment>
<dbReference type="AlphaFoldDB" id="A0A6V7VDP0"/>
<proteinExistence type="predicted"/>
<reference evidence="1 2" key="1">
    <citation type="submission" date="2020-08" db="EMBL/GenBank/DDBJ databases">
        <authorList>
            <person name="Koutsovoulos G."/>
            <person name="Danchin GJ E."/>
        </authorList>
    </citation>
    <scope>NUCLEOTIDE SEQUENCE [LARGE SCALE GENOMIC DNA]</scope>
</reference>
<gene>
    <name evidence="1" type="ORF">MENT_LOCUS24636</name>
</gene>